<accession>A0ACC1D276</accession>
<comment type="caution">
    <text evidence="1">The sequence shown here is derived from an EMBL/GenBank/DDBJ whole genome shotgun (WGS) entry which is preliminary data.</text>
</comment>
<organism evidence="1 2">
    <name type="scientific">Dendrolimus kikuchii</name>
    <dbReference type="NCBI Taxonomy" id="765133"/>
    <lineage>
        <taxon>Eukaryota</taxon>
        <taxon>Metazoa</taxon>
        <taxon>Ecdysozoa</taxon>
        <taxon>Arthropoda</taxon>
        <taxon>Hexapoda</taxon>
        <taxon>Insecta</taxon>
        <taxon>Pterygota</taxon>
        <taxon>Neoptera</taxon>
        <taxon>Endopterygota</taxon>
        <taxon>Lepidoptera</taxon>
        <taxon>Glossata</taxon>
        <taxon>Ditrysia</taxon>
        <taxon>Bombycoidea</taxon>
        <taxon>Lasiocampidae</taxon>
        <taxon>Dendrolimus</taxon>
    </lineage>
</organism>
<keyword evidence="2" id="KW-1185">Reference proteome</keyword>
<gene>
    <name evidence="1" type="ORF">K1T71_006809</name>
</gene>
<protein>
    <submittedName>
        <fullName evidence="1">Uncharacterized protein</fullName>
    </submittedName>
</protein>
<evidence type="ECO:0000313" key="2">
    <source>
        <dbReference type="Proteomes" id="UP000824533"/>
    </source>
</evidence>
<name>A0ACC1D276_9NEOP</name>
<evidence type="ECO:0000313" key="1">
    <source>
        <dbReference type="EMBL" id="KAJ0177936.1"/>
    </source>
</evidence>
<reference evidence="1 2" key="1">
    <citation type="journal article" date="2021" name="Front. Genet.">
        <title>Chromosome-Level Genome Assembly Reveals Significant Gene Expansion in the Toll and IMD Signaling Pathways of Dendrolimus kikuchii.</title>
        <authorList>
            <person name="Zhou J."/>
            <person name="Wu P."/>
            <person name="Xiong Z."/>
            <person name="Liu N."/>
            <person name="Zhao N."/>
            <person name="Ji M."/>
            <person name="Qiu Y."/>
            <person name="Yang B."/>
        </authorList>
    </citation>
    <scope>NUCLEOTIDE SEQUENCE [LARGE SCALE GENOMIC DNA]</scope>
    <source>
        <strain evidence="1">Ann1</strain>
    </source>
</reference>
<dbReference type="Proteomes" id="UP000824533">
    <property type="component" value="Linkage Group LG11"/>
</dbReference>
<sequence length="293" mass="33603">MAAIDTWSEEKCMELIHEFKAKTILWDPSNPCFFKKKLKPIAWDEIAQMLNTTAEECKHKMGILMSSFRREKSKIVNSLKSNTDPSKVYKSTWFAFEEMAFLMDRAALKQRLKRANNQEDDKDDLTTSVKKSLLQYYVQTPIGTRRKKQPPSISKIVTVRPSSQTTNSVDSNSAIPEPGPSTQAPEERDEEIKSFINFIGNKMKRYSDVTKNAVQEEICDVIFKADRNFYEERSNMANIEGTSNTSNYEDHSTTVEFATIDFSLEPANTVDPLNKFLTDSRIIPKTEKFSDSE</sequence>
<proteinExistence type="predicted"/>
<dbReference type="EMBL" id="CM034397">
    <property type="protein sequence ID" value="KAJ0177936.1"/>
    <property type="molecule type" value="Genomic_DNA"/>
</dbReference>